<dbReference type="InterPro" id="IPR001296">
    <property type="entry name" value="Glyco_trans_1"/>
</dbReference>
<dbReference type="STRING" id="267212.GCA_001063965_01325"/>
<evidence type="ECO:0000256" key="1">
    <source>
        <dbReference type="ARBA" id="ARBA00004202"/>
    </source>
</evidence>
<sequence>MKAIKNSLNYLFAPASYRKGLKEYSAKQWQQALASFQTSVKQSPEHPQSHFKLGLCYMKLGNLEEAHQHIGYAIRQAPYNVSWKTQMEQCEKKLHNIGAHASHPITSASSAPAPLAPLPRISQDGSSNTLNVRLKKKLLLIPSDYNHRVMADIMPFIEHYKYDFDIYIILRECDADIERRLNYTIVKNGTPYGEFLKFTADYVIDAGTMNAGYRITDTNKWISVWHGIPYKKMFVDLDIKHLSGAIRYGLAYDCMISMSDFYTNTFLKGAMRYDGIIHQVGCAKMDNLLNNKYSVQSVRKRFNLPDDRQIALYAPASRCYMSKENLPFDVEKLACLLGEKWLLLVRTPSRSAELPEDTENIRFISNLDMNEIENFLVADILISDYHPIIHLFNEYQKPVVLYQYDYDKFISTHKERRKELEKLANNPYTATRESHLYNLDWKNICQSASLALVPSENWAYQNIKQKLGIPEDKKVILYAPTYRERGPISLPFNPARLLRHLNNEYVIITKLHYLNSLQREYKNVIDCTSTADLADLMKMADILISDYSSLVLDFAVLNKPIILFQYDSYDYMRQRGVYFDFEEYLPARQIIDREIDLYRLDWNSLDSDNNKLVQTFYPLEDGHSTKRIADVLALDADPRFGKDIIFLINDLNQIGGIHTFIKNMAKYYKEKYNSRIYVLAIKEFAENNSEYHVFQSPYIDFYMSSQYLRGGCASILQNTDGIVISLQFSAHLHFQKYLSGAKTVLMFHGDVKDIISQEMYGPHLGWLNEGNLYNYDKLLLLTDSAVQLLSPHLKEEVRNKLGFIHNSIEAEYQAIDSHCPNHTAVISRLDADKNIFALIELGKEIQTKNSNIVVNVYGDGKLKGEFQAAIDDNGLHDIIRLRGFEPDKGKIFTENDSLILLSKSEGFGLVLLEAYAHGKPVVVFDSYTGASEVVKHGKTGFLVPYDDYTGVIDTLGRLDTLDVNDIKDTFNEFSNETVFGKWDQLFSELDNLENR</sequence>
<dbReference type="Gene3D" id="3.40.50.11820">
    <property type="match status" value="1"/>
</dbReference>
<dbReference type="Pfam" id="PF00534">
    <property type="entry name" value="Glycos_transf_1"/>
    <property type="match status" value="1"/>
</dbReference>
<gene>
    <name evidence="9" type="ORF">HMPREF9123_0428</name>
</gene>
<dbReference type="GO" id="GO:0019350">
    <property type="term" value="P:teichoic acid biosynthetic process"/>
    <property type="evidence" value="ECO:0007669"/>
    <property type="project" value="UniProtKB-KW"/>
</dbReference>
<dbReference type="EMBL" id="AFAY01000007">
    <property type="protein sequence ID" value="EGF11791.1"/>
    <property type="molecule type" value="Genomic_DNA"/>
</dbReference>
<dbReference type="PANTHER" id="PTHR37316">
    <property type="entry name" value="TEICHOIC ACID GLYCEROL-PHOSPHATE PRIMASE"/>
    <property type="match status" value="1"/>
</dbReference>
<evidence type="ECO:0000259" key="8">
    <source>
        <dbReference type="Pfam" id="PF00534"/>
    </source>
</evidence>
<evidence type="ECO:0000313" key="10">
    <source>
        <dbReference type="Proteomes" id="UP000004105"/>
    </source>
</evidence>
<reference evidence="9 10" key="1">
    <citation type="submission" date="2011-02" db="EMBL/GenBank/DDBJ databases">
        <authorList>
            <person name="Muzny D."/>
            <person name="Qin X."/>
            <person name="Deng J."/>
            <person name="Jiang H."/>
            <person name="Liu Y."/>
            <person name="Qu J."/>
            <person name="Song X.-Z."/>
            <person name="Zhang L."/>
            <person name="Thornton R."/>
            <person name="Coyle M."/>
            <person name="Francisco L."/>
            <person name="Jackson L."/>
            <person name="Javaid M."/>
            <person name="Korchina V."/>
            <person name="Kovar C."/>
            <person name="Mata R."/>
            <person name="Mathew T."/>
            <person name="Ngo R."/>
            <person name="Nguyen L."/>
            <person name="Nguyen N."/>
            <person name="Okwuonu G."/>
            <person name="Ongeri F."/>
            <person name="Pham C."/>
            <person name="Simmons D."/>
            <person name="Wilczek-Boney K."/>
            <person name="Hale W."/>
            <person name="Jakkamsetti A."/>
            <person name="Pham P."/>
            <person name="Ruth R."/>
            <person name="San Lucas F."/>
            <person name="Warren J."/>
            <person name="Zhang J."/>
            <person name="Zhao Z."/>
            <person name="Zhou C."/>
            <person name="Zhu D."/>
            <person name="Lee S."/>
            <person name="Bess C."/>
            <person name="Blankenburg K."/>
            <person name="Forbes L."/>
            <person name="Fu Q."/>
            <person name="Gubbala S."/>
            <person name="Hirani K."/>
            <person name="Jayaseelan J.C."/>
            <person name="Lara F."/>
            <person name="Munidasa M."/>
            <person name="Palculict T."/>
            <person name="Patil S."/>
            <person name="Pu L.-L."/>
            <person name="Saada N."/>
            <person name="Tang L."/>
            <person name="Weissenberger G."/>
            <person name="Zhu Y."/>
            <person name="Hemphill L."/>
            <person name="Shang Y."/>
            <person name="Youmans B."/>
            <person name="Ayvaz T."/>
            <person name="Ross M."/>
            <person name="Santibanez J."/>
            <person name="Aqrawi P."/>
            <person name="Gross S."/>
            <person name="Joshi V."/>
            <person name="Fowler G."/>
            <person name="Nazareth L."/>
            <person name="Reid J."/>
            <person name="Worley K."/>
            <person name="Petrosino J."/>
            <person name="Highlander S."/>
            <person name="Gibbs R."/>
        </authorList>
    </citation>
    <scope>NUCLEOTIDE SEQUENCE [LARGE SCALE GENOMIC DNA]</scope>
    <source>
        <strain evidence="9 10">ATCC BAA-1200</strain>
    </source>
</reference>
<feature type="domain" description="Glycosyl transferase family 1" evidence="8">
    <location>
        <begin position="823"/>
        <end position="947"/>
    </location>
</feature>
<keyword evidence="5" id="KW-0777">Teichoic acid biosynthesis</keyword>
<dbReference type="GO" id="GO:0016757">
    <property type="term" value="F:glycosyltransferase activity"/>
    <property type="evidence" value="ECO:0007669"/>
    <property type="project" value="InterPro"/>
</dbReference>
<dbReference type="InterPro" id="IPR043148">
    <property type="entry name" value="TagF_C"/>
</dbReference>
<dbReference type="SUPFAM" id="SSF53756">
    <property type="entry name" value="UDP-Glycosyltransferase/glycogen phosphorylase"/>
    <property type="match status" value="3"/>
</dbReference>
<dbReference type="Pfam" id="PF04464">
    <property type="entry name" value="Glyphos_transf"/>
    <property type="match status" value="2"/>
</dbReference>
<dbReference type="InterPro" id="IPR007554">
    <property type="entry name" value="Glycerophosphate_synth"/>
</dbReference>
<dbReference type="Gene3D" id="1.25.40.10">
    <property type="entry name" value="Tetratricopeptide repeat domain"/>
    <property type="match status" value="1"/>
</dbReference>
<dbReference type="InterPro" id="IPR011990">
    <property type="entry name" value="TPR-like_helical_dom_sf"/>
</dbReference>
<dbReference type="GO" id="GO:0047355">
    <property type="term" value="F:CDP-glycerol glycerophosphotransferase activity"/>
    <property type="evidence" value="ECO:0007669"/>
    <property type="project" value="InterPro"/>
</dbReference>
<dbReference type="InterPro" id="IPR019734">
    <property type="entry name" value="TPR_rpt"/>
</dbReference>
<dbReference type="InterPro" id="IPR051612">
    <property type="entry name" value="Teichoic_Acid_Biosynth"/>
</dbReference>
<comment type="subcellular location">
    <subcellularLocation>
        <location evidence="1">Cell membrane</location>
        <topology evidence="1">Peripheral membrane protein</topology>
    </subcellularLocation>
</comment>
<organism evidence="9 10">
    <name type="scientific">Neisseria bacilliformis ATCC BAA-1200</name>
    <dbReference type="NCBI Taxonomy" id="888742"/>
    <lineage>
        <taxon>Bacteria</taxon>
        <taxon>Pseudomonadati</taxon>
        <taxon>Pseudomonadota</taxon>
        <taxon>Betaproteobacteria</taxon>
        <taxon>Neisseriales</taxon>
        <taxon>Neisseriaceae</taxon>
        <taxon>Neisseria</taxon>
    </lineage>
</organism>
<dbReference type="Gene3D" id="3.40.50.12580">
    <property type="match status" value="1"/>
</dbReference>
<dbReference type="SUPFAM" id="SSF48452">
    <property type="entry name" value="TPR-like"/>
    <property type="match status" value="1"/>
</dbReference>
<evidence type="ECO:0000313" key="9">
    <source>
        <dbReference type="EMBL" id="EGF11791.1"/>
    </source>
</evidence>
<comment type="caution">
    <text evidence="9">The sequence shown here is derived from an EMBL/GenBank/DDBJ whole genome shotgun (WGS) entry which is preliminary data.</text>
</comment>
<evidence type="ECO:0000256" key="3">
    <source>
        <dbReference type="ARBA" id="ARBA00022475"/>
    </source>
</evidence>
<dbReference type="SMART" id="SM00028">
    <property type="entry name" value="TPR"/>
    <property type="match status" value="2"/>
</dbReference>
<dbReference type="PANTHER" id="PTHR37316:SF3">
    <property type="entry name" value="TEICHOIC ACID GLYCEROL-PHOSPHATE TRANSFERASE"/>
    <property type="match status" value="1"/>
</dbReference>
<keyword evidence="6" id="KW-0472">Membrane</keyword>
<feature type="repeat" description="TPR" evidence="7">
    <location>
        <begin position="47"/>
        <end position="80"/>
    </location>
</feature>
<dbReference type="InterPro" id="IPR043149">
    <property type="entry name" value="TagF_N"/>
</dbReference>
<accession>F2B9Q6</accession>
<keyword evidence="4" id="KW-0808">Transferase</keyword>
<keyword evidence="7" id="KW-0802">TPR repeat</keyword>
<dbReference type="AlphaFoldDB" id="F2B9Q6"/>
<evidence type="ECO:0000256" key="7">
    <source>
        <dbReference type="PROSITE-ProRule" id="PRU00339"/>
    </source>
</evidence>
<comment type="similarity">
    <text evidence="2">Belongs to the CDP-glycerol glycerophosphotransferase family.</text>
</comment>
<protein>
    <submittedName>
        <fullName evidence="9">Cps6D protein</fullName>
    </submittedName>
</protein>
<keyword evidence="10" id="KW-1185">Reference proteome</keyword>
<evidence type="ECO:0000256" key="4">
    <source>
        <dbReference type="ARBA" id="ARBA00022679"/>
    </source>
</evidence>
<dbReference type="RefSeq" id="WP_007341440.1">
    <property type="nucleotide sequence ID" value="NZ_GL878494.1"/>
</dbReference>
<dbReference type="GO" id="GO:0005886">
    <property type="term" value="C:plasma membrane"/>
    <property type="evidence" value="ECO:0007669"/>
    <property type="project" value="UniProtKB-SubCell"/>
</dbReference>
<dbReference type="Gene3D" id="3.40.50.2000">
    <property type="entry name" value="Glycogen Phosphorylase B"/>
    <property type="match status" value="2"/>
</dbReference>
<keyword evidence="3" id="KW-1003">Cell membrane</keyword>
<dbReference type="OrthoDB" id="9772485at2"/>
<evidence type="ECO:0000256" key="2">
    <source>
        <dbReference type="ARBA" id="ARBA00010488"/>
    </source>
</evidence>
<evidence type="ECO:0000256" key="5">
    <source>
        <dbReference type="ARBA" id="ARBA00022944"/>
    </source>
</evidence>
<proteinExistence type="inferred from homology"/>
<dbReference type="Pfam" id="PF14559">
    <property type="entry name" value="TPR_19"/>
    <property type="match status" value="1"/>
</dbReference>
<name>F2B9Q6_9NEIS</name>
<dbReference type="HOGENOM" id="CLU_300685_0_0_4"/>
<dbReference type="PROSITE" id="PS50005">
    <property type="entry name" value="TPR"/>
    <property type="match status" value="1"/>
</dbReference>
<evidence type="ECO:0000256" key="6">
    <source>
        <dbReference type="ARBA" id="ARBA00023136"/>
    </source>
</evidence>
<dbReference type="Proteomes" id="UP000004105">
    <property type="component" value="Unassembled WGS sequence"/>
</dbReference>